<dbReference type="InterPro" id="IPR050551">
    <property type="entry name" value="Fructan_Metab_Enzymes"/>
</dbReference>
<dbReference type="Pfam" id="PF08244">
    <property type="entry name" value="Glyco_hydro_32C"/>
    <property type="match status" value="1"/>
</dbReference>
<name>A0ABC8T1W9_9AQUA</name>
<dbReference type="Gene3D" id="2.60.120.560">
    <property type="entry name" value="Exo-inulinase, domain 1"/>
    <property type="match status" value="1"/>
</dbReference>
<organism evidence="2 3">
    <name type="scientific">Ilex paraguariensis</name>
    <name type="common">yerba mate</name>
    <dbReference type="NCBI Taxonomy" id="185542"/>
    <lineage>
        <taxon>Eukaryota</taxon>
        <taxon>Viridiplantae</taxon>
        <taxon>Streptophyta</taxon>
        <taxon>Embryophyta</taxon>
        <taxon>Tracheophyta</taxon>
        <taxon>Spermatophyta</taxon>
        <taxon>Magnoliopsida</taxon>
        <taxon>eudicotyledons</taxon>
        <taxon>Gunneridae</taxon>
        <taxon>Pentapetalae</taxon>
        <taxon>asterids</taxon>
        <taxon>campanulids</taxon>
        <taxon>Aquifoliales</taxon>
        <taxon>Aquifoliaceae</taxon>
        <taxon>Ilex</taxon>
    </lineage>
</organism>
<dbReference type="PANTHER" id="PTHR31953">
    <property type="entry name" value="BETA-FRUCTOFURANOSIDASE, INSOLUBLE ISOENZYME CWINV1-RELATED"/>
    <property type="match status" value="1"/>
</dbReference>
<evidence type="ECO:0000313" key="2">
    <source>
        <dbReference type="EMBL" id="CAK9161083.1"/>
    </source>
</evidence>
<feature type="domain" description="Glycosyl hydrolase family 32 C-terminal" evidence="1">
    <location>
        <begin position="25"/>
        <end position="234"/>
    </location>
</feature>
<protein>
    <recommendedName>
        <fullName evidence="1">Glycosyl hydrolase family 32 C-terminal domain-containing protein</fullName>
    </recommendedName>
</protein>
<evidence type="ECO:0000313" key="3">
    <source>
        <dbReference type="Proteomes" id="UP001642360"/>
    </source>
</evidence>
<reference evidence="2 3" key="1">
    <citation type="submission" date="2024-02" db="EMBL/GenBank/DDBJ databases">
        <authorList>
            <person name="Vignale AGUSTIN F."/>
            <person name="Sosa J E."/>
            <person name="Modenutti C."/>
        </authorList>
    </citation>
    <scope>NUCLEOTIDE SEQUENCE [LARGE SCALE GENOMIC DNA]</scope>
</reference>
<proteinExistence type="predicted"/>
<dbReference type="SUPFAM" id="SSF49899">
    <property type="entry name" value="Concanavalin A-like lectins/glucanases"/>
    <property type="match status" value="1"/>
</dbReference>
<keyword evidence="3" id="KW-1185">Reference proteome</keyword>
<sequence length="245" mass="26292">MITIPRTVVFDKKTGTNILQWPVEEVESLRLGSNEFNEVELAPGSVVPLDVGSATQLDIAAAFEIDKEALEATVEADVGFNCTTSGGTRNRGILGPFGLLVLADETQSELTPVYFYIAKGTDGSAETHFCADESRSSKAADVGKQVYGSKVLVLDGEKFSMRLLVCTASSARVHGKDLLQTSLDHSIVESFAQGGRTVITSRVYPTKAIDGAARVFMFNNATGLNVKASAKIWQMDSADIHPFPL</sequence>
<dbReference type="InterPro" id="IPR013320">
    <property type="entry name" value="ConA-like_dom_sf"/>
</dbReference>
<dbReference type="AlphaFoldDB" id="A0ABC8T1W9"/>
<dbReference type="InterPro" id="IPR013189">
    <property type="entry name" value="Glyco_hydro_32_C"/>
</dbReference>
<accession>A0ABC8T1W9</accession>
<dbReference type="Proteomes" id="UP001642360">
    <property type="component" value="Unassembled WGS sequence"/>
</dbReference>
<dbReference type="EMBL" id="CAUOFW020003613">
    <property type="protein sequence ID" value="CAK9161083.1"/>
    <property type="molecule type" value="Genomic_DNA"/>
</dbReference>
<comment type="caution">
    <text evidence="2">The sequence shown here is derived from an EMBL/GenBank/DDBJ whole genome shotgun (WGS) entry which is preliminary data.</text>
</comment>
<evidence type="ECO:0000259" key="1">
    <source>
        <dbReference type="Pfam" id="PF08244"/>
    </source>
</evidence>
<gene>
    <name evidence="2" type="ORF">ILEXP_LOCUS29864</name>
</gene>